<dbReference type="Pfam" id="PF00646">
    <property type="entry name" value="F-box"/>
    <property type="match status" value="1"/>
</dbReference>
<dbReference type="CDD" id="cd22160">
    <property type="entry name" value="F-box_AtFBL13-like"/>
    <property type="match status" value="1"/>
</dbReference>
<dbReference type="PANTHER" id="PTHR31900:SF34">
    <property type="entry name" value="EMB|CAB62440.1-RELATED"/>
    <property type="match status" value="1"/>
</dbReference>
<evidence type="ECO:0000259" key="1">
    <source>
        <dbReference type="PROSITE" id="PS50181"/>
    </source>
</evidence>
<dbReference type="SMART" id="SM00579">
    <property type="entry name" value="FBD"/>
    <property type="match status" value="1"/>
</dbReference>
<dbReference type="AlphaFoldDB" id="A0A484MC99"/>
<dbReference type="Proteomes" id="UP000595140">
    <property type="component" value="Unassembled WGS sequence"/>
</dbReference>
<dbReference type="Pfam" id="PF08387">
    <property type="entry name" value="FBD"/>
    <property type="match status" value="1"/>
</dbReference>
<dbReference type="InterPro" id="IPR036047">
    <property type="entry name" value="F-box-like_dom_sf"/>
</dbReference>
<feature type="domain" description="F-box" evidence="1">
    <location>
        <begin position="20"/>
        <end position="68"/>
    </location>
</feature>
<organism evidence="2 3">
    <name type="scientific">Cuscuta campestris</name>
    <dbReference type="NCBI Taxonomy" id="132261"/>
    <lineage>
        <taxon>Eukaryota</taxon>
        <taxon>Viridiplantae</taxon>
        <taxon>Streptophyta</taxon>
        <taxon>Embryophyta</taxon>
        <taxon>Tracheophyta</taxon>
        <taxon>Spermatophyta</taxon>
        <taxon>Magnoliopsida</taxon>
        <taxon>eudicotyledons</taxon>
        <taxon>Gunneridae</taxon>
        <taxon>Pentapetalae</taxon>
        <taxon>asterids</taxon>
        <taxon>lamiids</taxon>
        <taxon>Solanales</taxon>
        <taxon>Convolvulaceae</taxon>
        <taxon>Cuscuteae</taxon>
        <taxon>Cuscuta</taxon>
        <taxon>Cuscuta subgen. Grammica</taxon>
        <taxon>Cuscuta sect. Cleistogrammica</taxon>
    </lineage>
</organism>
<dbReference type="InterPro" id="IPR006566">
    <property type="entry name" value="FBD"/>
</dbReference>
<protein>
    <recommendedName>
        <fullName evidence="1">F-box domain-containing protein</fullName>
    </recommendedName>
</protein>
<gene>
    <name evidence="2" type="ORF">CCAM_LOCUS28369</name>
</gene>
<dbReference type="SMART" id="SM00256">
    <property type="entry name" value="FBOX"/>
    <property type="match status" value="1"/>
</dbReference>
<keyword evidence="3" id="KW-1185">Reference proteome</keyword>
<dbReference type="InterPro" id="IPR053781">
    <property type="entry name" value="F-box_AtFBL13-like"/>
</dbReference>
<name>A0A484MC99_9ASTE</name>
<reference evidence="2 3" key="1">
    <citation type="submission" date="2018-04" db="EMBL/GenBank/DDBJ databases">
        <authorList>
            <person name="Vogel A."/>
        </authorList>
    </citation>
    <scope>NUCLEOTIDE SEQUENCE [LARGE SCALE GENOMIC DNA]</scope>
</reference>
<proteinExistence type="predicted"/>
<dbReference type="PROSITE" id="PS50181">
    <property type="entry name" value="FBOX"/>
    <property type="match status" value="1"/>
</dbReference>
<dbReference type="Gene3D" id="1.20.1280.50">
    <property type="match status" value="1"/>
</dbReference>
<dbReference type="EMBL" id="OOIL02003256">
    <property type="protein sequence ID" value="VFQ86593.1"/>
    <property type="molecule type" value="Genomic_DNA"/>
</dbReference>
<dbReference type="PANTHER" id="PTHR31900">
    <property type="entry name" value="F-BOX/RNI SUPERFAMILY PROTEIN-RELATED"/>
    <property type="match status" value="1"/>
</dbReference>
<evidence type="ECO:0000313" key="3">
    <source>
        <dbReference type="Proteomes" id="UP000595140"/>
    </source>
</evidence>
<accession>A0A484MC99</accession>
<dbReference type="InterPro" id="IPR001810">
    <property type="entry name" value="F-box_dom"/>
</dbReference>
<evidence type="ECO:0000313" key="2">
    <source>
        <dbReference type="EMBL" id="VFQ86593.1"/>
    </source>
</evidence>
<sequence length="379" mass="44295">MSSTLKRHKHFEELCEKTSEDRISSLPSNLIGHILSFLPTKNAVATSVLSTRWKELWTMITHLYFDDYLLHSPKHLNRDLDALRTTFTEFVNRVLLLGRFSCIDTFRLHCVECYNAPGVNSWLASVLTCKVQELDIRVPQMNSSLLPSNLFTCTTLVKLTLDEEMCGPTYLFIEDCEAEGYVVENLHELTSAHICIRCSRTSGIRPLHYHGDDAISDLLKGMSIVQKLHLFTEANNDRRSVLPMFRNMDDLVYVINRDDKFETLLNLLERSPHLRSLRTEFCYDDRNYSDYQPQLEFLSEPYHPPEPELLQQVPDCLLFHLKIIKIVNFQGYHEEVKLVEYLLKNARVLEKFIISGKSCFLERYLRMHEDLRFLPRASR</sequence>
<dbReference type="SUPFAM" id="SSF81383">
    <property type="entry name" value="F-box domain"/>
    <property type="match status" value="1"/>
</dbReference>
<dbReference type="InterPro" id="IPR050232">
    <property type="entry name" value="FBL13/AtMIF1-like"/>
</dbReference>
<dbReference type="OrthoDB" id="612216at2759"/>